<evidence type="ECO:0000256" key="14">
    <source>
        <dbReference type="ARBA" id="ARBA00072191"/>
    </source>
</evidence>
<dbReference type="FunFam" id="1.10.287.70:FF:000019">
    <property type="entry name" value="G protein-activated inward rectifier potassium channel 1"/>
    <property type="match status" value="1"/>
</dbReference>
<dbReference type="FunFam" id="2.60.40.1400:FF:000001">
    <property type="entry name" value="G protein-activated inward rectifier potassium channel 2"/>
    <property type="match status" value="1"/>
</dbReference>
<evidence type="ECO:0000256" key="6">
    <source>
        <dbReference type="ARBA" id="ARBA00022958"/>
    </source>
</evidence>
<keyword evidence="4 17" id="KW-0812">Transmembrane</keyword>
<feature type="domain" description="Potassium channel inwardly rectifying transmembrane" evidence="20">
    <location>
        <begin position="51"/>
        <end position="191"/>
    </location>
</feature>
<evidence type="ECO:0000313" key="23">
    <source>
        <dbReference type="Proteomes" id="UP000749559"/>
    </source>
</evidence>
<evidence type="ECO:0000256" key="16">
    <source>
        <dbReference type="ARBA" id="ARBA00081071"/>
    </source>
</evidence>
<dbReference type="Pfam" id="PF17655">
    <property type="entry name" value="IRK_C"/>
    <property type="match status" value="1"/>
</dbReference>
<dbReference type="Proteomes" id="UP000749559">
    <property type="component" value="Unassembled WGS sequence"/>
</dbReference>
<comment type="subunit">
    <text evidence="13">Associates with KCNJ3/GIRK1 to form a G-protein-activated heteromultimer pore-forming unit. Interacts (via PDZ-binding motif) with SNX27 (via PDZ domain); the interaction is required when endocytosed to prevent degradation in lysosomes and promote recycling to the plasma membrane.</text>
</comment>
<dbReference type="Gene3D" id="2.60.40.1400">
    <property type="entry name" value="G protein-activated inward rectifier potassium channel 1"/>
    <property type="match status" value="1"/>
</dbReference>
<dbReference type="GO" id="GO:0005886">
    <property type="term" value="C:plasma membrane"/>
    <property type="evidence" value="ECO:0007669"/>
    <property type="project" value="TreeGrafter"/>
</dbReference>
<evidence type="ECO:0000256" key="10">
    <source>
        <dbReference type="ARBA" id="ARBA00023303"/>
    </source>
</evidence>
<dbReference type="InterPro" id="IPR040445">
    <property type="entry name" value="Kir_TM"/>
</dbReference>
<dbReference type="InterPro" id="IPR014756">
    <property type="entry name" value="Ig_E-set"/>
</dbReference>
<feature type="transmembrane region" description="Helical" evidence="19">
    <location>
        <begin position="162"/>
        <end position="185"/>
    </location>
</feature>
<evidence type="ECO:0000256" key="19">
    <source>
        <dbReference type="SAM" id="Phobius"/>
    </source>
</evidence>
<evidence type="ECO:0000256" key="2">
    <source>
        <dbReference type="ARBA" id="ARBA00022448"/>
    </source>
</evidence>
<evidence type="ECO:0000256" key="11">
    <source>
        <dbReference type="ARBA" id="ARBA00034430"/>
    </source>
</evidence>
<evidence type="ECO:0000256" key="5">
    <source>
        <dbReference type="ARBA" id="ARBA00022882"/>
    </source>
</evidence>
<protein>
    <recommendedName>
        <fullName evidence="14">G protein-activated inward rectifier potassium channel 3</fullName>
    </recommendedName>
    <alternativeName>
        <fullName evidence="16">Inward rectifier K(+) channel Kir3.3</fullName>
    </alternativeName>
    <alternativeName>
        <fullName evidence="15">Potassium channel, inwardly rectifying subfamily J member 9</fullName>
    </alternativeName>
</protein>
<evidence type="ECO:0000256" key="18">
    <source>
        <dbReference type="SAM" id="MobiDB-lite"/>
    </source>
</evidence>
<dbReference type="PRINTS" id="PR01320">
    <property type="entry name" value="KIRCHANNEL"/>
</dbReference>
<dbReference type="PANTHER" id="PTHR11767">
    <property type="entry name" value="INWARD RECTIFIER POTASSIUM CHANNEL"/>
    <property type="match status" value="1"/>
</dbReference>
<evidence type="ECO:0000256" key="15">
    <source>
        <dbReference type="ARBA" id="ARBA00076077"/>
    </source>
</evidence>
<evidence type="ECO:0000313" key="22">
    <source>
        <dbReference type="EMBL" id="CAH1793988.1"/>
    </source>
</evidence>
<dbReference type="Gene3D" id="1.10.287.70">
    <property type="match status" value="1"/>
</dbReference>
<evidence type="ECO:0000256" key="12">
    <source>
        <dbReference type="ARBA" id="ARBA00061604"/>
    </source>
</evidence>
<comment type="catalytic activity">
    <reaction evidence="11">
        <text>K(+)(in) = K(+)(out)</text>
        <dbReference type="Rhea" id="RHEA:29463"/>
        <dbReference type="ChEBI" id="CHEBI:29103"/>
    </reaction>
</comment>
<evidence type="ECO:0000256" key="9">
    <source>
        <dbReference type="ARBA" id="ARBA00023136"/>
    </source>
</evidence>
<gene>
    <name evidence="22" type="ORF">OFUS_LOCUS18763</name>
</gene>
<organism evidence="22 23">
    <name type="scientific">Owenia fusiformis</name>
    <name type="common">Polychaete worm</name>
    <dbReference type="NCBI Taxonomy" id="6347"/>
    <lineage>
        <taxon>Eukaryota</taxon>
        <taxon>Metazoa</taxon>
        <taxon>Spiralia</taxon>
        <taxon>Lophotrochozoa</taxon>
        <taxon>Annelida</taxon>
        <taxon>Polychaeta</taxon>
        <taxon>Sedentaria</taxon>
        <taxon>Canalipalpata</taxon>
        <taxon>Sabellida</taxon>
        <taxon>Oweniida</taxon>
        <taxon>Oweniidae</taxon>
        <taxon>Owenia</taxon>
    </lineage>
</organism>
<dbReference type="InterPro" id="IPR016449">
    <property type="entry name" value="K_chnl_inward-rec_Kir"/>
</dbReference>
<proteinExistence type="inferred from homology"/>
<evidence type="ECO:0000256" key="1">
    <source>
        <dbReference type="ARBA" id="ARBA00004141"/>
    </source>
</evidence>
<feature type="compositionally biased region" description="Basic and acidic residues" evidence="18">
    <location>
        <begin position="449"/>
        <end position="460"/>
    </location>
</feature>
<keyword evidence="23" id="KW-1185">Reference proteome</keyword>
<dbReference type="AlphaFoldDB" id="A0A8S4PIF7"/>
<evidence type="ECO:0000256" key="8">
    <source>
        <dbReference type="ARBA" id="ARBA00023065"/>
    </source>
</evidence>
<dbReference type="InterPro" id="IPR013518">
    <property type="entry name" value="K_chnl_inward-rec_Kir_cyto"/>
</dbReference>
<keyword evidence="9 19" id="KW-0472">Membrane</keyword>
<evidence type="ECO:0000256" key="7">
    <source>
        <dbReference type="ARBA" id="ARBA00022989"/>
    </source>
</evidence>
<dbReference type="Pfam" id="PF01007">
    <property type="entry name" value="IRK"/>
    <property type="match status" value="1"/>
</dbReference>
<evidence type="ECO:0000256" key="17">
    <source>
        <dbReference type="RuleBase" id="RU003822"/>
    </source>
</evidence>
<dbReference type="SUPFAM" id="SSF81296">
    <property type="entry name" value="E set domains"/>
    <property type="match status" value="1"/>
</dbReference>
<keyword evidence="5 17" id="KW-0851">Voltage-gated channel</keyword>
<keyword evidence="2 17" id="KW-0813">Transport</keyword>
<sequence length="522" mass="59717">MMDSGNYDNDTKTSCCPIISRKRRKSFPLGMTWRRISTGDDDAFSAKRRLVEKNGDRNIIQTDIHRRGHSYLADIFVTLVDAQWRFILLMFLGGFILSWMIFALLWWLILLVRGDFYHIGDENWTPCVDEVVDFPTALLFSIETQHTIGYGSRATTSKCPEAIILMMLQSVGGTLMTAILTGIVFSKIQRPKRRSHTLIFSKNAVICMREGNLCLLFRVGDMRREHMIGTQIRAIKVKKGVTKEGEVLPLFEQDVPFHVPSNGVLFLVWPTMACHIIDKSSPFFNISEDALKREKFELIVIMEGTIESTGMTTQVRTSYLPSEILWGHRFRRLTMYQKDTGEYQIRYNNFHSSVPVDTPSCCAREMIEDPNSALNLMPYQSDYEETIPPQHSSIHPPIPNFNRGVSFKDTVHEVNDFNFEDDDTLTKTNENDQLILQTNTLETTPLVDASKDTTSKDTTSKDTTMNEQTDSPINDELTQVKRKEDSDKPWIIKCSNGNKVFMVEKARDDTDQPNLCGTQTVE</sequence>
<dbReference type="InterPro" id="IPR041647">
    <property type="entry name" value="IRK_C"/>
</dbReference>
<name>A0A8S4PIF7_OWEFU</name>
<comment type="similarity">
    <text evidence="12">Belongs to the inward rectifier-type potassium channel (TC 1.A.2.1) family. KCNJ9 subfamily.</text>
</comment>
<keyword evidence="10 17" id="KW-0407">Ion channel</keyword>
<dbReference type="GO" id="GO:1990573">
    <property type="term" value="P:potassium ion import across plasma membrane"/>
    <property type="evidence" value="ECO:0007669"/>
    <property type="project" value="TreeGrafter"/>
</dbReference>
<comment type="subcellular location">
    <subcellularLocation>
        <location evidence="1 17">Membrane</location>
        <topology evidence="1 17">Multi-pass membrane protein</topology>
    </subcellularLocation>
</comment>
<dbReference type="EMBL" id="CAIIXF020000009">
    <property type="protein sequence ID" value="CAH1793988.1"/>
    <property type="molecule type" value="Genomic_DNA"/>
</dbReference>
<dbReference type="GO" id="GO:0034702">
    <property type="term" value="C:monoatomic ion channel complex"/>
    <property type="evidence" value="ECO:0007669"/>
    <property type="project" value="UniProtKB-KW"/>
</dbReference>
<evidence type="ECO:0000259" key="21">
    <source>
        <dbReference type="Pfam" id="PF17655"/>
    </source>
</evidence>
<dbReference type="SUPFAM" id="SSF81324">
    <property type="entry name" value="Voltage-gated potassium channels"/>
    <property type="match status" value="1"/>
</dbReference>
<dbReference type="GO" id="GO:0005242">
    <property type="term" value="F:inward rectifier potassium channel activity"/>
    <property type="evidence" value="ECO:0007669"/>
    <property type="project" value="InterPro"/>
</dbReference>
<keyword evidence="7 19" id="KW-1133">Transmembrane helix</keyword>
<reference evidence="22" key="1">
    <citation type="submission" date="2022-03" db="EMBL/GenBank/DDBJ databases">
        <authorList>
            <person name="Martin C."/>
        </authorList>
    </citation>
    <scope>NUCLEOTIDE SEQUENCE</scope>
</reference>
<feature type="region of interest" description="Disordered" evidence="18">
    <location>
        <begin position="445"/>
        <end position="486"/>
    </location>
</feature>
<dbReference type="OrthoDB" id="273257at2759"/>
<keyword evidence="6 17" id="KW-0630">Potassium</keyword>
<comment type="caution">
    <text evidence="22">The sequence shown here is derived from an EMBL/GenBank/DDBJ whole genome shotgun (WGS) entry which is preliminary data.</text>
</comment>
<evidence type="ECO:0000256" key="13">
    <source>
        <dbReference type="ARBA" id="ARBA00062687"/>
    </source>
</evidence>
<keyword evidence="3 17" id="KW-0633">Potassium transport</keyword>
<keyword evidence="8 17" id="KW-0406">Ion transport</keyword>
<feature type="transmembrane region" description="Helical" evidence="19">
    <location>
        <begin position="86"/>
        <end position="109"/>
    </location>
</feature>
<feature type="domain" description="Inward rectifier potassium channel C-terminal" evidence="21">
    <location>
        <begin position="198"/>
        <end position="366"/>
    </location>
</feature>
<evidence type="ECO:0000259" key="20">
    <source>
        <dbReference type="Pfam" id="PF01007"/>
    </source>
</evidence>
<dbReference type="PANTHER" id="PTHR11767:SF102">
    <property type="entry name" value="INWARDLY RECTIFYING POTASSIUM CHANNEL 1, ISOFORM F"/>
    <property type="match status" value="1"/>
</dbReference>
<evidence type="ECO:0000256" key="3">
    <source>
        <dbReference type="ARBA" id="ARBA00022538"/>
    </source>
</evidence>
<dbReference type="GO" id="GO:0034765">
    <property type="term" value="P:regulation of monoatomic ion transmembrane transport"/>
    <property type="evidence" value="ECO:0007669"/>
    <property type="project" value="TreeGrafter"/>
</dbReference>
<evidence type="ECO:0000256" key="4">
    <source>
        <dbReference type="ARBA" id="ARBA00022692"/>
    </source>
</evidence>
<accession>A0A8S4PIF7</accession>